<evidence type="ECO:0000256" key="1">
    <source>
        <dbReference type="SAM" id="Phobius"/>
    </source>
</evidence>
<dbReference type="Proteomes" id="UP000021369">
    <property type="component" value="Unassembled WGS sequence"/>
</dbReference>
<dbReference type="OrthoDB" id="1819710at2"/>
<evidence type="ECO:0000259" key="2">
    <source>
        <dbReference type="Pfam" id="PF02517"/>
    </source>
</evidence>
<evidence type="ECO:0000313" key="4">
    <source>
        <dbReference type="EMBL" id="EXM39124.1"/>
    </source>
</evidence>
<protein>
    <recommendedName>
        <fullName evidence="2">CAAX prenyl protease 2/Lysostaphin resistance protein A-like domain-containing protein</fullName>
    </recommendedName>
</protein>
<feature type="transmembrane region" description="Helical" evidence="1">
    <location>
        <begin position="39"/>
        <end position="58"/>
    </location>
</feature>
<reference evidence="3 5" key="1">
    <citation type="submission" date="2013-06" db="EMBL/GenBank/DDBJ databases">
        <title>Rumen cellulosomics: divergent fiber-degrading strategies revealed by comparative genome-wide analysis of six Ruminococcal strains.</title>
        <authorList>
            <person name="Dassa B."/>
            <person name="Borovok I."/>
            <person name="Lamed R."/>
            <person name="Flint H."/>
            <person name="Yeoman C.J."/>
            <person name="White B."/>
            <person name="Bayer E.A."/>
        </authorList>
    </citation>
    <scope>NUCLEOTIDE SEQUENCE [LARGE SCALE GENOMIC DNA]</scope>
    <source>
        <strain evidence="3 5">SY3</strain>
    </source>
</reference>
<dbReference type="RefSeq" id="WP_037288046.1">
    <property type="nucleotide sequence ID" value="NZ_JEOB01000003.1"/>
</dbReference>
<feature type="transmembrane region" description="Helical" evidence="1">
    <location>
        <begin position="146"/>
        <end position="164"/>
    </location>
</feature>
<dbReference type="Pfam" id="PF02517">
    <property type="entry name" value="Rce1-like"/>
    <property type="match status" value="1"/>
</dbReference>
<feature type="transmembrane region" description="Helical" evidence="1">
    <location>
        <begin position="225"/>
        <end position="244"/>
    </location>
</feature>
<keyword evidence="1" id="KW-0472">Membrane</keyword>
<evidence type="ECO:0000313" key="3">
    <source>
        <dbReference type="EMBL" id="EXM38737.1"/>
    </source>
</evidence>
<dbReference type="InterPro" id="IPR003675">
    <property type="entry name" value="Rce1/LyrA-like_dom"/>
</dbReference>
<organism evidence="3 5">
    <name type="scientific">Ruminococcus albus SY3</name>
    <dbReference type="NCBI Taxonomy" id="1341156"/>
    <lineage>
        <taxon>Bacteria</taxon>
        <taxon>Bacillati</taxon>
        <taxon>Bacillota</taxon>
        <taxon>Clostridia</taxon>
        <taxon>Eubacteriales</taxon>
        <taxon>Oscillospiraceae</taxon>
        <taxon>Ruminococcus</taxon>
    </lineage>
</organism>
<keyword evidence="1" id="KW-0812">Transmembrane</keyword>
<sequence>MGVLKDKRICGIAAGSLTAAVFCSISLIVVLNFLKGTPWYIFSSALRLVFGLVVLYLLKKLYDKDAKEVFRFNDPKAAFAASAGFLLFFVYTAASFCIGAKTVTGLTAGLLISRVILQQLTTGFYEEILFRALMCEGYRYSKGGTAIKLGFALFSSVIFGAVHILTGWDIIRFIETGMIGFAFAVVYLQTGNIILPMILHFVYDVIINFGNYIEWRETEIFSVMLSWRTAAYAVMFVVSLIILIRKEKTESTPYGGKHEDTYSQAR</sequence>
<proteinExistence type="predicted"/>
<dbReference type="GO" id="GO:0004175">
    <property type="term" value="F:endopeptidase activity"/>
    <property type="evidence" value="ECO:0007669"/>
    <property type="project" value="UniProtKB-ARBA"/>
</dbReference>
<feature type="transmembrane region" description="Helical" evidence="1">
    <location>
        <begin position="79"/>
        <end position="100"/>
    </location>
</feature>
<name>A0A011UZW8_RUMAL</name>
<dbReference type="AlphaFoldDB" id="A0A011UZW8"/>
<feature type="transmembrane region" description="Helical" evidence="1">
    <location>
        <begin position="12"/>
        <end position="33"/>
    </location>
</feature>
<feature type="domain" description="CAAX prenyl protease 2/Lysostaphin resistance protein A-like" evidence="2">
    <location>
        <begin position="112"/>
        <end position="206"/>
    </location>
</feature>
<dbReference type="PATRIC" id="fig|1341156.4.peg.2101"/>
<gene>
    <name evidence="4" type="ORF">RASY3_10780</name>
    <name evidence="3" type="ORF">RASY3_19470</name>
</gene>
<dbReference type="GO" id="GO:0080120">
    <property type="term" value="P:CAAX-box protein maturation"/>
    <property type="evidence" value="ECO:0007669"/>
    <property type="project" value="UniProtKB-ARBA"/>
</dbReference>
<comment type="caution">
    <text evidence="3">The sequence shown here is derived from an EMBL/GenBank/DDBJ whole genome shotgun (WGS) entry which is preliminary data.</text>
</comment>
<accession>A0A011UZW8</accession>
<dbReference type="EMBL" id="JEOB01000003">
    <property type="protein sequence ID" value="EXM39124.1"/>
    <property type="molecule type" value="Genomic_DNA"/>
</dbReference>
<dbReference type="EMBL" id="JEOB01000004">
    <property type="protein sequence ID" value="EXM38737.1"/>
    <property type="molecule type" value="Genomic_DNA"/>
</dbReference>
<evidence type="ECO:0000313" key="5">
    <source>
        <dbReference type="Proteomes" id="UP000021369"/>
    </source>
</evidence>
<keyword evidence="5" id="KW-1185">Reference proteome</keyword>
<keyword evidence="1" id="KW-1133">Transmembrane helix</keyword>